<keyword evidence="1" id="KW-0812">Transmembrane</keyword>
<evidence type="ECO:0000313" key="2">
    <source>
        <dbReference type="EMBL" id="CAD5225989.1"/>
    </source>
</evidence>
<reference evidence="2" key="1">
    <citation type="submission" date="2020-09" db="EMBL/GenBank/DDBJ databases">
        <authorList>
            <person name="Kikuchi T."/>
        </authorList>
    </citation>
    <scope>NUCLEOTIDE SEQUENCE</scope>
    <source>
        <strain evidence="2">SH1</strain>
    </source>
</reference>
<dbReference type="PROSITE" id="PS50092">
    <property type="entry name" value="TSP1"/>
    <property type="match status" value="1"/>
</dbReference>
<protein>
    <submittedName>
        <fullName evidence="2">Uncharacterized protein</fullName>
    </submittedName>
</protein>
<dbReference type="EMBL" id="CAJFCW020000005">
    <property type="protein sequence ID" value="CAG9121584.1"/>
    <property type="molecule type" value="Genomic_DNA"/>
</dbReference>
<comment type="caution">
    <text evidence="2">The sequence shown here is derived from an EMBL/GenBank/DDBJ whole genome shotgun (WGS) entry which is preliminary data.</text>
</comment>
<evidence type="ECO:0000313" key="3">
    <source>
        <dbReference type="Proteomes" id="UP000614601"/>
    </source>
</evidence>
<proteinExistence type="predicted"/>
<dbReference type="InterPro" id="IPR036383">
    <property type="entry name" value="TSP1_rpt_sf"/>
</dbReference>
<keyword evidence="1" id="KW-0472">Membrane</keyword>
<dbReference type="InterPro" id="IPR000884">
    <property type="entry name" value="TSP1_rpt"/>
</dbReference>
<keyword evidence="3" id="KW-1185">Reference proteome</keyword>
<dbReference type="Gene3D" id="2.20.100.10">
    <property type="entry name" value="Thrombospondin type-1 (TSP1) repeat"/>
    <property type="match status" value="1"/>
</dbReference>
<dbReference type="Proteomes" id="UP000614601">
    <property type="component" value="Unassembled WGS sequence"/>
</dbReference>
<dbReference type="OrthoDB" id="5834828at2759"/>
<name>A0A811LCV8_9BILA</name>
<accession>A0A811LCV8</accession>
<keyword evidence="1" id="KW-1133">Transmembrane helix</keyword>
<dbReference type="AlphaFoldDB" id="A0A811LCV8"/>
<organism evidence="2 3">
    <name type="scientific">Bursaphelenchus okinawaensis</name>
    <dbReference type="NCBI Taxonomy" id="465554"/>
    <lineage>
        <taxon>Eukaryota</taxon>
        <taxon>Metazoa</taxon>
        <taxon>Ecdysozoa</taxon>
        <taxon>Nematoda</taxon>
        <taxon>Chromadorea</taxon>
        <taxon>Rhabditida</taxon>
        <taxon>Tylenchina</taxon>
        <taxon>Tylenchomorpha</taxon>
        <taxon>Aphelenchoidea</taxon>
        <taxon>Aphelenchoididae</taxon>
        <taxon>Bursaphelenchus</taxon>
    </lineage>
</organism>
<evidence type="ECO:0000256" key="1">
    <source>
        <dbReference type="SAM" id="Phobius"/>
    </source>
</evidence>
<dbReference type="EMBL" id="CAJFDH010000005">
    <property type="protein sequence ID" value="CAD5225989.1"/>
    <property type="molecule type" value="Genomic_DNA"/>
</dbReference>
<sequence>MASFKDDSEEIDLLPDENVYPFGHDALDNPAIYDEATEAGEIEKSKSDDDDSDNELSDISEDYIDRTLTTSRSRGSTFWYSRFKIALMNPQMKKIVITNTALFLIIVFLLIVLLSLCIVAIVFHYQAVAKKQSNVPCVYEWGEWSQCSATCKAKDKKLPTKFRKIDLTSVIRARGKFHDIAPCPKYIKDEIETAPCNTHLCPVKLSTFPYSETCYDKLIDGTHHQVQVRMIGQTDQLIEVDGEVYKKCSKDVI</sequence>
<dbReference type="Proteomes" id="UP000783686">
    <property type="component" value="Unassembled WGS sequence"/>
</dbReference>
<dbReference type="SUPFAM" id="SSF82895">
    <property type="entry name" value="TSP-1 type 1 repeat"/>
    <property type="match status" value="1"/>
</dbReference>
<gene>
    <name evidence="2" type="ORF">BOKJ2_LOCUS11853</name>
</gene>
<feature type="transmembrane region" description="Helical" evidence="1">
    <location>
        <begin position="101"/>
        <end position="125"/>
    </location>
</feature>